<dbReference type="RefSeq" id="WP_380963507.1">
    <property type="nucleotide sequence ID" value="NZ_JBHTCO010000003.1"/>
</dbReference>
<evidence type="ECO:0000313" key="6">
    <source>
        <dbReference type="EMBL" id="MFC7391973.1"/>
    </source>
</evidence>
<comment type="caution">
    <text evidence="6">The sequence shown here is derived from an EMBL/GenBank/DDBJ whole genome shotgun (WGS) entry which is preliminary data.</text>
</comment>
<dbReference type="InterPro" id="IPR038770">
    <property type="entry name" value="Na+/solute_symporter_sf"/>
</dbReference>
<keyword evidence="4 5" id="KW-0472">Membrane</keyword>
<feature type="transmembrane region" description="Helical" evidence="5">
    <location>
        <begin position="12"/>
        <end position="33"/>
    </location>
</feature>
<dbReference type="InterPro" id="IPR002657">
    <property type="entry name" value="BilAc:Na_symport/Acr3"/>
</dbReference>
<reference evidence="7" key="1">
    <citation type="journal article" date="2019" name="Int. J. Syst. Evol. Microbiol.">
        <title>The Global Catalogue of Microorganisms (GCM) 10K type strain sequencing project: providing services to taxonomists for standard genome sequencing and annotation.</title>
        <authorList>
            <consortium name="The Broad Institute Genomics Platform"/>
            <consortium name="The Broad Institute Genome Sequencing Center for Infectious Disease"/>
            <person name="Wu L."/>
            <person name="Ma J."/>
        </authorList>
    </citation>
    <scope>NUCLEOTIDE SEQUENCE [LARGE SCALE GENOMIC DNA]</scope>
    <source>
        <strain evidence="7">CGMCC 1.16305</strain>
    </source>
</reference>
<dbReference type="Gene3D" id="1.20.1530.20">
    <property type="match status" value="1"/>
</dbReference>
<dbReference type="InterPro" id="IPR004710">
    <property type="entry name" value="Bilac:Na_transpt"/>
</dbReference>
<feature type="transmembrane region" description="Helical" evidence="5">
    <location>
        <begin position="265"/>
        <end position="286"/>
    </location>
</feature>
<organism evidence="6 7">
    <name type="scientific">Scopulibacillus cellulosilyticus</name>
    <dbReference type="NCBI Taxonomy" id="2665665"/>
    <lineage>
        <taxon>Bacteria</taxon>
        <taxon>Bacillati</taxon>
        <taxon>Bacillota</taxon>
        <taxon>Bacilli</taxon>
        <taxon>Bacillales</taxon>
        <taxon>Sporolactobacillaceae</taxon>
        <taxon>Scopulibacillus</taxon>
    </lineage>
</organism>
<feature type="transmembrane region" description="Helical" evidence="5">
    <location>
        <begin position="39"/>
        <end position="59"/>
    </location>
</feature>
<protein>
    <submittedName>
        <fullName evidence="6">Bile acid:sodium symporter family protein</fullName>
    </submittedName>
</protein>
<sequence length="330" mass="35529">MLSRDAIPDILTFFISRLLPLWIILLAFIAFFFSRECRIFSHATNPAIGFVLLLMGLTLDKSRLFSLIRHPWESLIGSLGKWMIAPGVSVALAYLFFSHNESLRNGIIMAGIVPSGTSANLNALIAGGDVAYSVTMTAIDTIIGGPLLTPALASVFAGAGIHVEYLPFVLKMMKIVFFPLIFGLILQIVFPVLKRILNKYTSIFSSLALFIVVLGVVSGAQASLESHMTILLSVAVCVTLQVSLQMFFGYGLGRLLNFRSSDCRSLIFETGICNSALAAVLANSYFGSVAGVAAMANMVCNLTMGSLVASLLSKKSYKGQTKENLPIGEP</sequence>
<proteinExistence type="predicted"/>
<dbReference type="EMBL" id="JBHTCO010000003">
    <property type="protein sequence ID" value="MFC7391973.1"/>
    <property type="molecule type" value="Genomic_DNA"/>
</dbReference>
<accession>A0ABW2PX62</accession>
<gene>
    <name evidence="6" type="ORF">ACFQRG_03045</name>
</gene>
<keyword evidence="2 5" id="KW-0812">Transmembrane</keyword>
<evidence type="ECO:0000256" key="5">
    <source>
        <dbReference type="SAM" id="Phobius"/>
    </source>
</evidence>
<keyword evidence="3 5" id="KW-1133">Transmembrane helix</keyword>
<feature type="transmembrane region" description="Helical" evidence="5">
    <location>
        <begin position="292"/>
        <end position="312"/>
    </location>
</feature>
<feature type="transmembrane region" description="Helical" evidence="5">
    <location>
        <begin position="230"/>
        <end position="253"/>
    </location>
</feature>
<keyword evidence="7" id="KW-1185">Reference proteome</keyword>
<evidence type="ECO:0000256" key="2">
    <source>
        <dbReference type="ARBA" id="ARBA00022692"/>
    </source>
</evidence>
<evidence type="ECO:0000256" key="3">
    <source>
        <dbReference type="ARBA" id="ARBA00022989"/>
    </source>
</evidence>
<evidence type="ECO:0000313" key="7">
    <source>
        <dbReference type="Proteomes" id="UP001596505"/>
    </source>
</evidence>
<dbReference type="Proteomes" id="UP001596505">
    <property type="component" value="Unassembled WGS sequence"/>
</dbReference>
<dbReference type="Pfam" id="PF01758">
    <property type="entry name" value="SBF"/>
    <property type="match status" value="1"/>
</dbReference>
<comment type="subcellular location">
    <subcellularLocation>
        <location evidence="1">Membrane</location>
        <topology evidence="1">Multi-pass membrane protein</topology>
    </subcellularLocation>
</comment>
<name>A0ABW2PX62_9BACL</name>
<feature type="transmembrane region" description="Helical" evidence="5">
    <location>
        <begin position="79"/>
        <end position="97"/>
    </location>
</feature>
<feature type="transmembrane region" description="Helical" evidence="5">
    <location>
        <begin position="175"/>
        <end position="193"/>
    </location>
</feature>
<dbReference type="PANTHER" id="PTHR10361:SF28">
    <property type="entry name" value="P3 PROTEIN-RELATED"/>
    <property type="match status" value="1"/>
</dbReference>
<evidence type="ECO:0000256" key="1">
    <source>
        <dbReference type="ARBA" id="ARBA00004141"/>
    </source>
</evidence>
<evidence type="ECO:0000256" key="4">
    <source>
        <dbReference type="ARBA" id="ARBA00023136"/>
    </source>
</evidence>
<feature type="transmembrane region" description="Helical" evidence="5">
    <location>
        <begin position="200"/>
        <end position="224"/>
    </location>
</feature>
<dbReference type="PANTHER" id="PTHR10361">
    <property type="entry name" value="SODIUM-BILE ACID COTRANSPORTER"/>
    <property type="match status" value="1"/>
</dbReference>